<sequence length="96" mass="10529">MRGEKADRYALINDPEHGECQASFSLLSPVLSNAAVTGLLFDSGKGREAHPEIFKVPVSARICSPALISSRRIVHHPCSSAANRQGNRREYRPPTM</sequence>
<organism evidence="1 2">
    <name type="scientific">Dallia pectoralis</name>
    <name type="common">Alaska blackfish</name>
    <dbReference type="NCBI Taxonomy" id="75939"/>
    <lineage>
        <taxon>Eukaryota</taxon>
        <taxon>Metazoa</taxon>
        <taxon>Chordata</taxon>
        <taxon>Craniata</taxon>
        <taxon>Vertebrata</taxon>
        <taxon>Euteleostomi</taxon>
        <taxon>Actinopterygii</taxon>
        <taxon>Neopterygii</taxon>
        <taxon>Teleostei</taxon>
        <taxon>Protacanthopterygii</taxon>
        <taxon>Esociformes</taxon>
        <taxon>Umbridae</taxon>
        <taxon>Dallia</taxon>
    </lineage>
</organism>
<proteinExistence type="predicted"/>
<evidence type="ECO:0000313" key="1">
    <source>
        <dbReference type="EMBL" id="KAJ7985918.1"/>
    </source>
</evidence>
<comment type="caution">
    <text evidence="1">The sequence shown here is derived from an EMBL/GenBank/DDBJ whole genome shotgun (WGS) entry which is preliminary data.</text>
</comment>
<reference evidence="1" key="1">
    <citation type="submission" date="2021-05" db="EMBL/GenBank/DDBJ databases">
        <authorList>
            <person name="Pan Q."/>
            <person name="Jouanno E."/>
            <person name="Zahm M."/>
            <person name="Klopp C."/>
            <person name="Cabau C."/>
            <person name="Louis A."/>
            <person name="Berthelot C."/>
            <person name="Parey E."/>
            <person name="Roest Crollius H."/>
            <person name="Montfort J."/>
            <person name="Robinson-Rechavi M."/>
            <person name="Bouchez O."/>
            <person name="Lampietro C."/>
            <person name="Lopez Roques C."/>
            <person name="Donnadieu C."/>
            <person name="Postlethwait J."/>
            <person name="Bobe J."/>
            <person name="Dillon D."/>
            <person name="Chandos A."/>
            <person name="von Hippel F."/>
            <person name="Guiguen Y."/>
        </authorList>
    </citation>
    <scope>NUCLEOTIDE SEQUENCE</scope>
    <source>
        <strain evidence="1">YG-Jan2019</strain>
    </source>
</reference>
<keyword evidence="2" id="KW-1185">Reference proteome</keyword>
<gene>
    <name evidence="1" type="ORF">DPEC_G00345450</name>
</gene>
<accession>A0ACC2F3H3</accession>
<protein>
    <submittedName>
        <fullName evidence="1">Uncharacterized protein</fullName>
    </submittedName>
</protein>
<name>A0ACC2F3H3_DALPE</name>
<evidence type="ECO:0000313" key="2">
    <source>
        <dbReference type="Proteomes" id="UP001157502"/>
    </source>
</evidence>
<dbReference type="Proteomes" id="UP001157502">
    <property type="component" value="Chromosome 35"/>
</dbReference>
<dbReference type="EMBL" id="CM055762">
    <property type="protein sequence ID" value="KAJ7985918.1"/>
    <property type="molecule type" value="Genomic_DNA"/>
</dbReference>